<reference evidence="4" key="1">
    <citation type="journal article" date="2019" name="Int. J. Syst. Evol. Microbiol.">
        <title>The Global Catalogue of Microorganisms (GCM) 10K type strain sequencing project: providing services to taxonomists for standard genome sequencing and annotation.</title>
        <authorList>
            <consortium name="The Broad Institute Genomics Platform"/>
            <consortium name="The Broad Institute Genome Sequencing Center for Infectious Disease"/>
            <person name="Wu L."/>
            <person name="Ma J."/>
        </authorList>
    </citation>
    <scope>NUCLEOTIDE SEQUENCE [LARGE SCALE GENOMIC DNA]</scope>
    <source>
        <strain evidence="4">CCUG 56401</strain>
    </source>
</reference>
<organism evidence="3 4">
    <name type="scientific">Saccharopolyspora rosea</name>
    <dbReference type="NCBI Taxonomy" id="524884"/>
    <lineage>
        <taxon>Bacteria</taxon>
        <taxon>Bacillati</taxon>
        <taxon>Actinomycetota</taxon>
        <taxon>Actinomycetes</taxon>
        <taxon>Pseudonocardiales</taxon>
        <taxon>Pseudonocardiaceae</taxon>
        <taxon>Saccharopolyspora</taxon>
    </lineage>
</organism>
<accession>A0ABW3G175</accession>
<evidence type="ECO:0000313" key="4">
    <source>
        <dbReference type="Proteomes" id="UP001597018"/>
    </source>
</evidence>
<proteinExistence type="predicted"/>
<evidence type="ECO:0000313" key="3">
    <source>
        <dbReference type="EMBL" id="MFD0923863.1"/>
    </source>
</evidence>
<keyword evidence="4" id="KW-1185">Reference proteome</keyword>
<evidence type="ECO:0000256" key="1">
    <source>
        <dbReference type="SAM" id="MobiDB-lite"/>
    </source>
</evidence>
<dbReference type="Pfam" id="PF02826">
    <property type="entry name" value="2-Hacid_dh_C"/>
    <property type="match status" value="1"/>
</dbReference>
<protein>
    <submittedName>
        <fullName evidence="3">NAD(P)-dependent oxidoreductase</fullName>
    </submittedName>
</protein>
<comment type="caution">
    <text evidence="3">The sequence shown here is derived from an EMBL/GenBank/DDBJ whole genome shotgun (WGS) entry which is preliminary data.</text>
</comment>
<dbReference type="EMBL" id="JBHTIW010000044">
    <property type="protein sequence ID" value="MFD0923863.1"/>
    <property type="molecule type" value="Genomic_DNA"/>
</dbReference>
<feature type="compositionally biased region" description="Basic and acidic residues" evidence="1">
    <location>
        <begin position="93"/>
        <end position="110"/>
    </location>
</feature>
<dbReference type="InterPro" id="IPR006140">
    <property type="entry name" value="D-isomer_DH_NAD-bd"/>
</dbReference>
<sequence length="117" mass="13245">MRRAALLEEVFAGNDFVVVQARLTPRTERCITAEHFALMPRHAYFVKRPTRSTRNTPGTRPGARAARPGAVPVLTGHRAPRGCSGLRRRRTRDPRACRSHPREARTRFTRPESTSSE</sequence>
<dbReference type="Proteomes" id="UP001597018">
    <property type="component" value="Unassembled WGS sequence"/>
</dbReference>
<gene>
    <name evidence="3" type="ORF">ACFQ16_29300</name>
</gene>
<dbReference type="RefSeq" id="WP_380760428.1">
    <property type="nucleotide sequence ID" value="NZ_JBHTIW010000044.1"/>
</dbReference>
<feature type="domain" description="D-isomer specific 2-hydroxyacid dehydrogenase NAD-binding" evidence="2">
    <location>
        <begin position="6"/>
        <end position="46"/>
    </location>
</feature>
<evidence type="ECO:0000259" key="2">
    <source>
        <dbReference type="Pfam" id="PF02826"/>
    </source>
</evidence>
<dbReference type="Gene3D" id="3.40.50.720">
    <property type="entry name" value="NAD(P)-binding Rossmann-like Domain"/>
    <property type="match status" value="1"/>
</dbReference>
<name>A0ABW3G175_9PSEU</name>
<feature type="compositionally biased region" description="Low complexity" evidence="1">
    <location>
        <begin position="56"/>
        <end position="73"/>
    </location>
</feature>
<feature type="region of interest" description="Disordered" evidence="1">
    <location>
        <begin position="49"/>
        <end position="117"/>
    </location>
</feature>